<dbReference type="NCBIfam" id="NF003819">
    <property type="entry name" value="PRK05412.1"/>
    <property type="match status" value="1"/>
</dbReference>
<dbReference type="PANTHER" id="PTHR30476">
    <property type="entry name" value="UPF0234 PROTEIN YAJQ"/>
    <property type="match status" value="1"/>
</dbReference>
<dbReference type="CDD" id="cd11740">
    <property type="entry name" value="YajQ_like"/>
    <property type="match status" value="1"/>
</dbReference>
<dbReference type="InterPro" id="IPR007551">
    <property type="entry name" value="YajQ/Smlt4090-like"/>
</dbReference>
<dbReference type="HOGENOM" id="CLU_099839_1_0_4"/>
<proteinExistence type="inferred from homology"/>
<dbReference type="Gene3D" id="3.30.70.860">
    <property type="match status" value="1"/>
</dbReference>
<evidence type="ECO:0000313" key="5">
    <source>
        <dbReference type="Proteomes" id="UP000028782"/>
    </source>
</evidence>
<dbReference type="RefSeq" id="WP_003056407.1">
    <property type="nucleotide sequence ID" value="NZ_CP006704.1"/>
</dbReference>
<dbReference type="Gene3D" id="3.30.70.990">
    <property type="entry name" value="YajQ-like, domain 2"/>
    <property type="match status" value="1"/>
</dbReference>
<dbReference type="AlphaFoldDB" id="A0A076PKU7"/>
<dbReference type="SUPFAM" id="SSF89963">
    <property type="entry name" value="YajQ-like"/>
    <property type="match status" value="2"/>
</dbReference>
<evidence type="ECO:0000256" key="3">
    <source>
        <dbReference type="HAMAP-Rule" id="MF_00632"/>
    </source>
</evidence>
<dbReference type="InterPro" id="IPR035570">
    <property type="entry name" value="UPF0234_N"/>
</dbReference>
<comment type="function">
    <text evidence="3">Nucleotide-binding protein.</text>
</comment>
<dbReference type="GO" id="GO:0000166">
    <property type="term" value="F:nucleotide binding"/>
    <property type="evidence" value="ECO:0007669"/>
    <property type="project" value="UniProtKB-UniRule"/>
</dbReference>
<dbReference type="Proteomes" id="UP000028782">
    <property type="component" value="Chromosome"/>
</dbReference>
<gene>
    <name evidence="4" type="ORF">O987_11035</name>
</gene>
<dbReference type="InterPro" id="IPR036183">
    <property type="entry name" value="YajQ-like_sf"/>
</dbReference>
<protein>
    <recommendedName>
        <fullName evidence="3">Nucleotide-binding protein O987_11035</fullName>
    </recommendedName>
</protein>
<evidence type="ECO:0000256" key="1">
    <source>
        <dbReference type="ARBA" id="ARBA00022741"/>
    </source>
</evidence>
<dbReference type="KEGG" id="ctes:O987_11035"/>
<dbReference type="HAMAP" id="MF_00632">
    <property type="entry name" value="UPF0234"/>
    <property type="match status" value="1"/>
</dbReference>
<reference evidence="4 5" key="1">
    <citation type="journal article" date="2014" name="Genome Announc.">
        <title>Complete Genome Sequence of Polychlorinated Biphenyl Degrader Comamonas testosteroni TK102 (NBRC 109938).</title>
        <authorList>
            <person name="Fukuda K."/>
            <person name="Hosoyama A."/>
            <person name="Tsuchikane K."/>
            <person name="Ohji S."/>
            <person name="Yamazoe A."/>
            <person name="Fujita N."/>
            <person name="Shintani M."/>
            <person name="Kimbara K."/>
        </authorList>
    </citation>
    <scope>NUCLEOTIDE SEQUENCE [LARGE SCALE GENOMIC DNA]</scope>
    <source>
        <strain evidence="4">TK102</strain>
    </source>
</reference>
<organism evidence="4 5">
    <name type="scientific">Comamonas testosteroni TK102</name>
    <dbReference type="NCBI Taxonomy" id="1392005"/>
    <lineage>
        <taxon>Bacteria</taxon>
        <taxon>Pseudomonadati</taxon>
        <taxon>Pseudomonadota</taxon>
        <taxon>Betaproteobacteria</taxon>
        <taxon>Burkholderiales</taxon>
        <taxon>Comamonadaceae</taxon>
        <taxon>Comamonas</taxon>
    </lineage>
</organism>
<keyword evidence="1 3" id="KW-0547">Nucleotide-binding</keyword>
<dbReference type="PANTHER" id="PTHR30476:SF0">
    <property type="entry name" value="UPF0234 PROTEIN YAJQ"/>
    <property type="match status" value="1"/>
</dbReference>
<dbReference type="GO" id="GO:0005829">
    <property type="term" value="C:cytosol"/>
    <property type="evidence" value="ECO:0007669"/>
    <property type="project" value="TreeGrafter"/>
</dbReference>
<dbReference type="EMBL" id="CP006704">
    <property type="protein sequence ID" value="AIJ46328.1"/>
    <property type="molecule type" value="Genomic_DNA"/>
</dbReference>
<sequence>MPSFDTVCEADFVEVKNAVDNATKEIGTRFDFKGTSAAVELKDKEITMYGDAEFQLQQVEDLLRNKLTKRNVDVRFLDIQKAQKIGGDKVKQLIKVKNGIESELAKQIQKLMKESKLKVQAAIQEEKVRITGAKRDDLQAAMALIRKDLADHPLSFNNFRD</sequence>
<dbReference type="InterPro" id="IPR035571">
    <property type="entry name" value="UPF0234-like_C"/>
</dbReference>
<name>A0A076PKU7_COMTE</name>
<evidence type="ECO:0000313" key="4">
    <source>
        <dbReference type="EMBL" id="AIJ46328.1"/>
    </source>
</evidence>
<dbReference type="Pfam" id="PF04461">
    <property type="entry name" value="YajQ"/>
    <property type="match status" value="1"/>
</dbReference>
<evidence type="ECO:0000256" key="2">
    <source>
        <dbReference type="ARBA" id="ARBA00093450"/>
    </source>
</evidence>
<accession>A0A076PKU7</accession>
<comment type="similarity">
    <text evidence="2 3">Belongs to the YajQ family.</text>
</comment>